<feature type="compositionally biased region" description="Low complexity" evidence="1">
    <location>
        <begin position="215"/>
        <end position="234"/>
    </location>
</feature>
<sequence length="281" mass="29806">MAAGTLSDMEITDFVEILRAEGRLLADAADKAGPDASVPACPDWQVRDLLTHIGCVHRWAAGYVTGGAPEGRMPWPEAPGLDGPELVQWMRDGHRALVEALESAPADLACWTFLSAPSPLAFWARRQAHETAMHRIDAEAALGSGFSALDPAFAADGIDELLTGFLARDRGRARTARAKELYIRTSDAPGPDGSGNAAWRVRLSDAPPHAERVTATGGDAGAAEGAKETGGPAPDCVLEGPAADLYAMLWNRLPWESSAAVTVTPDDDGSFPQLWQELFAI</sequence>
<evidence type="ECO:0000259" key="2">
    <source>
        <dbReference type="Pfam" id="PF07398"/>
    </source>
</evidence>
<dbReference type="Pfam" id="PF07398">
    <property type="entry name" value="MDMPI_C"/>
    <property type="match status" value="1"/>
</dbReference>
<protein>
    <submittedName>
        <fullName evidence="4">Maleylpyruvate isomerase family mycothiol-dependent enzyme</fullName>
    </submittedName>
</protein>
<dbReference type="SUPFAM" id="SSF109854">
    <property type="entry name" value="DinB/YfiT-like putative metalloenzymes"/>
    <property type="match status" value="1"/>
</dbReference>
<dbReference type="InterPro" id="IPR034660">
    <property type="entry name" value="DinB/YfiT-like"/>
</dbReference>
<dbReference type="PANTHER" id="PTHR40758">
    <property type="entry name" value="CONSERVED PROTEIN"/>
    <property type="match status" value="1"/>
</dbReference>
<evidence type="ECO:0000313" key="4">
    <source>
        <dbReference type="EMBL" id="GAA0480126.1"/>
    </source>
</evidence>
<dbReference type="Pfam" id="PF11716">
    <property type="entry name" value="MDMPI_N"/>
    <property type="match status" value="1"/>
</dbReference>
<keyword evidence="5" id="KW-1185">Reference proteome</keyword>
<dbReference type="InterPro" id="IPR024344">
    <property type="entry name" value="MDMPI_metal-binding"/>
</dbReference>
<evidence type="ECO:0000259" key="3">
    <source>
        <dbReference type="Pfam" id="PF11716"/>
    </source>
</evidence>
<dbReference type="Proteomes" id="UP001500909">
    <property type="component" value="Unassembled WGS sequence"/>
</dbReference>
<dbReference type="GO" id="GO:0016853">
    <property type="term" value="F:isomerase activity"/>
    <property type="evidence" value="ECO:0007669"/>
    <property type="project" value="UniProtKB-KW"/>
</dbReference>
<keyword evidence="4" id="KW-0413">Isomerase</keyword>
<dbReference type="PANTHER" id="PTHR40758:SF1">
    <property type="entry name" value="CONSERVED PROTEIN"/>
    <property type="match status" value="1"/>
</dbReference>
<feature type="region of interest" description="Disordered" evidence="1">
    <location>
        <begin position="210"/>
        <end position="234"/>
    </location>
</feature>
<dbReference type="NCBIfam" id="TIGR03083">
    <property type="entry name" value="maleylpyruvate isomerase family mycothiol-dependent enzyme"/>
    <property type="match status" value="1"/>
</dbReference>
<feature type="domain" description="Mycothiol-dependent maleylpyruvate isomerase metal-binding" evidence="3">
    <location>
        <begin position="18"/>
        <end position="138"/>
    </location>
</feature>
<accession>A0ABN1AMJ3</accession>
<gene>
    <name evidence="4" type="ORF">GCM10010361_51150</name>
</gene>
<dbReference type="InterPro" id="IPR017517">
    <property type="entry name" value="Maleyloyr_isom"/>
</dbReference>
<proteinExistence type="predicted"/>
<evidence type="ECO:0000313" key="5">
    <source>
        <dbReference type="Proteomes" id="UP001500909"/>
    </source>
</evidence>
<dbReference type="EMBL" id="BAAABY010000034">
    <property type="protein sequence ID" value="GAA0480126.1"/>
    <property type="molecule type" value="Genomic_DNA"/>
</dbReference>
<organism evidence="4 5">
    <name type="scientific">Streptomyces olivaceiscleroticus</name>
    <dbReference type="NCBI Taxonomy" id="68245"/>
    <lineage>
        <taxon>Bacteria</taxon>
        <taxon>Bacillati</taxon>
        <taxon>Actinomycetota</taxon>
        <taxon>Actinomycetes</taxon>
        <taxon>Kitasatosporales</taxon>
        <taxon>Streptomycetaceae</taxon>
        <taxon>Streptomyces</taxon>
    </lineage>
</organism>
<feature type="domain" description="MDMPI C-terminal" evidence="2">
    <location>
        <begin position="153"/>
        <end position="262"/>
    </location>
</feature>
<dbReference type="InterPro" id="IPR010872">
    <property type="entry name" value="MDMPI_C-term_domain"/>
</dbReference>
<evidence type="ECO:0000256" key="1">
    <source>
        <dbReference type="SAM" id="MobiDB-lite"/>
    </source>
</evidence>
<name>A0ABN1AMJ3_9ACTN</name>
<comment type="caution">
    <text evidence="4">The sequence shown here is derived from an EMBL/GenBank/DDBJ whole genome shotgun (WGS) entry which is preliminary data.</text>
</comment>
<dbReference type="Gene3D" id="1.20.120.450">
    <property type="entry name" value="dinb family like domain"/>
    <property type="match status" value="1"/>
</dbReference>
<reference evidence="4 5" key="1">
    <citation type="journal article" date="2019" name="Int. J. Syst. Evol. Microbiol.">
        <title>The Global Catalogue of Microorganisms (GCM) 10K type strain sequencing project: providing services to taxonomists for standard genome sequencing and annotation.</title>
        <authorList>
            <consortium name="The Broad Institute Genomics Platform"/>
            <consortium name="The Broad Institute Genome Sequencing Center for Infectious Disease"/>
            <person name="Wu L."/>
            <person name="Ma J."/>
        </authorList>
    </citation>
    <scope>NUCLEOTIDE SEQUENCE [LARGE SCALE GENOMIC DNA]</scope>
    <source>
        <strain evidence="4 5">JCM 4805</strain>
    </source>
</reference>